<feature type="domain" description="CinA C-terminal" evidence="1">
    <location>
        <begin position="16"/>
        <end position="161"/>
    </location>
</feature>
<sequence>MKDLLYITQEELIEFQNLLRENKKTITTAESCTGGLIASLITQISGSSDIFNGAVITYSNEIKSQELKVKKETLEKFGAVSKEVVEEMLDGVINKFNADFAIAVSGIAGPNGGTKNKPVGTVVIGISSKENKKEIEVCLFDGTRSEVQNKAAKYSLKKLFNFFQKNLDK</sequence>
<protein>
    <submittedName>
        <fullName evidence="2">Damage-inducible protein CinA</fullName>
    </submittedName>
</protein>
<comment type="caution">
    <text evidence="2">The sequence shown here is derived from an EMBL/GenBank/DDBJ whole genome shotgun (WGS) entry which is preliminary data.</text>
</comment>
<evidence type="ECO:0000313" key="2">
    <source>
        <dbReference type="EMBL" id="RXJ66953.1"/>
    </source>
</evidence>
<dbReference type="RefSeq" id="WP_128982253.1">
    <property type="nucleotide sequence ID" value="NZ_PDKJ01000011.1"/>
</dbReference>
<organism evidence="2 3">
    <name type="scientific">Halarcobacter ebronensis</name>
    <dbReference type="NCBI Taxonomy" id="1462615"/>
    <lineage>
        <taxon>Bacteria</taxon>
        <taxon>Pseudomonadati</taxon>
        <taxon>Campylobacterota</taxon>
        <taxon>Epsilonproteobacteria</taxon>
        <taxon>Campylobacterales</taxon>
        <taxon>Arcobacteraceae</taxon>
        <taxon>Halarcobacter</taxon>
    </lineage>
</organism>
<evidence type="ECO:0000313" key="3">
    <source>
        <dbReference type="Proteomes" id="UP000290172"/>
    </source>
</evidence>
<dbReference type="AlphaFoldDB" id="A0A4Q0YAC1"/>
<accession>A0A4Q0YAC1</accession>
<dbReference type="InterPro" id="IPR008136">
    <property type="entry name" value="CinA_C"/>
</dbReference>
<dbReference type="InterPro" id="IPR036653">
    <property type="entry name" value="CinA-like_C"/>
</dbReference>
<reference evidence="2 3" key="1">
    <citation type="submission" date="2017-10" db="EMBL/GenBank/DDBJ databases">
        <title>Genomics of the genus Arcobacter.</title>
        <authorList>
            <person name="Perez-Cataluna A."/>
            <person name="Figueras M.J."/>
        </authorList>
    </citation>
    <scope>NUCLEOTIDE SEQUENCE [LARGE SCALE GENOMIC DNA]</scope>
    <source>
        <strain evidence="2 3">CECT 8993</strain>
    </source>
</reference>
<proteinExistence type="predicted"/>
<dbReference type="Pfam" id="PF02464">
    <property type="entry name" value="CinA"/>
    <property type="match status" value="1"/>
</dbReference>
<dbReference type="Proteomes" id="UP000290172">
    <property type="component" value="Unassembled WGS sequence"/>
</dbReference>
<gene>
    <name evidence="2" type="ORF">CRV08_11480</name>
</gene>
<name>A0A4Q0YAC1_9BACT</name>
<dbReference type="EMBL" id="PDKJ01000011">
    <property type="protein sequence ID" value="RXJ66953.1"/>
    <property type="molecule type" value="Genomic_DNA"/>
</dbReference>
<evidence type="ECO:0000259" key="1">
    <source>
        <dbReference type="Pfam" id="PF02464"/>
    </source>
</evidence>
<dbReference type="NCBIfam" id="TIGR00199">
    <property type="entry name" value="PncC_domain"/>
    <property type="match status" value="1"/>
</dbReference>
<dbReference type="SUPFAM" id="SSF142433">
    <property type="entry name" value="CinA-like"/>
    <property type="match status" value="1"/>
</dbReference>
<dbReference type="Gene3D" id="3.90.950.20">
    <property type="entry name" value="CinA-like"/>
    <property type="match status" value="1"/>
</dbReference>